<feature type="coiled-coil region" evidence="1">
    <location>
        <begin position="8"/>
        <end position="59"/>
    </location>
</feature>
<evidence type="ECO:0000313" key="2">
    <source>
        <dbReference type="EMBL" id="KYM84346.1"/>
    </source>
</evidence>
<gene>
    <name evidence="2" type="ORF">ALC53_05439</name>
</gene>
<dbReference type="EMBL" id="KQ976465">
    <property type="protein sequence ID" value="KYM84346.1"/>
    <property type="molecule type" value="Genomic_DNA"/>
</dbReference>
<evidence type="ECO:0000313" key="3">
    <source>
        <dbReference type="Proteomes" id="UP000078540"/>
    </source>
</evidence>
<dbReference type="Proteomes" id="UP000078540">
    <property type="component" value="Unassembled WGS sequence"/>
</dbReference>
<accession>A0A195BIW0</accession>
<sequence length="157" mass="18288">MNDIERFIRVMQEKRLANQRELECLDEESSEHKELMKELRDLRRETEQCKENITKHLNMITSHKHSVHKIVHSTSNISGLPVSHDYAQLINVKENNVNPSKLIQDVTMCTEVIENKLYQTKCSIAQLETLKENIVVLQHLLDSSNNIEGNLLFIINI</sequence>
<organism evidence="2 3">
    <name type="scientific">Atta colombica</name>
    <dbReference type="NCBI Taxonomy" id="520822"/>
    <lineage>
        <taxon>Eukaryota</taxon>
        <taxon>Metazoa</taxon>
        <taxon>Ecdysozoa</taxon>
        <taxon>Arthropoda</taxon>
        <taxon>Hexapoda</taxon>
        <taxon>Insecta</taxon>
        <taxon>Pterygota</taxon>
        <taxon>Neoptera</taxon>
        <taxon>Endopterygota</taxon>
        <taxon>Hymenoptera</taxon>
        <taxon>Apocrita</taxon>
        <taxon>Aculeata</taxon>
        <taxon>Formicoidea</taxon>
        <taxon>Formicidae</taxon>
        <taxon>Myrmicinae</taxon>
        <taxon>Atta</taxon>
    </lineage>
</organism>
<name>A0A195BIW0_9HYME</name>
<keyword evidence="3" id="KW-1185">Reference proteome</keyword>
<evidence type="ECO:0000256" key="1">
    <source>
        <dbReference type="SAM" id="Coils"/>
    </source>
</evidence>
<protein>
    <submittedName>
        <fullName evidence="2">Uncharacterized protein</fullName>
    </submittedName>
</protein>
<keyword evidence="1" id="KW-0175">Coiled coil</keyword>
<proteinExistence type="predicted"/>
<reference evidence="2 3" key="1">
    <citation type="submission" date="2015-09" db="EMBL/GenBank/DDBJ databases">
        <title>Atta colombica WGS genome.</title>
        <authorList>
            <person name="Nygaard S."/>
            <person name="Hu H."/>
            <person name="Boomsma J."/>
            <person name="Zhang G."/>
        </authorList>
    </citation>
    <scope>NUCLEOTIDE SEQUENCE [LARGE SCALE GENOMIC DNA]</scope>
    <source>
        <strain evidence="2">Treedump-2</strain>
        <tissue evidence="2">Whole body</tissue>
    </source>
</reference>
<dbReference type="AlphaFoldDB" id="A0A195BIW0"/>